<organism evidence="3 4">
    <name type="scientific">Cellulomonas algicola</name>
    <dbReference type="NCBI Taxonomy" id="2071633"/>
    <lineage>
        <taxon>Bacteria</taxon>
        <taxon>Bacillati</taxon>
        <taxon>Actinomycetota</taxon>
        <taxon>Actinomycetes</taxon>
        <taxon>Micrococcales</taxon>
        <taxon>Cellulomonadaceae</taxon>
        <taxon>Cellulomonas</taxon>
    </lineage>
</organism>
<dbReference type="PANTHER" id="PTHR43441:SF10">
    <property type="entry name" value="ACETYLTRANSFERASE"/>
    <property type="match status" value="1"/>
</dbReference>
<dbReference type="EMBL" id="BHYL01000293">
    <property type="protein sequence ID" value="GCD21483.1"/>
    <property type="molecule type" value="Genomic_DNA"/>
</dbReference>
<dbReference type="SUPFAM" id="SSF55729">
    <property type="entry name" value="Acyl-CoA N-acyltransferases (Nat)"/>
    <property type="match status" value="2"/>
</dbReference>
<feature type="compositionally biased region" description="Polar residues" evidence="1">
    <location>
        <begin position="127"/>
        <end position="141"/>
    </location>
</feature>
<feature type="domain" description="N-acetyltransferase" evidence="2">
    <location>
        <begin position="208"/>
        <end position="285"/>
    </location>
</feature>
<dbReference type="PANTHER" id="PTHR43441">
    <property type="entry name" value="RIBOSOMAL-PROTEIN-SERINE ACETYLTRANSFERASE"/>
    <property type="match status" value="1"/>
</dbReference>
<evidence type="ECO:0000313" key="3">
    <source>
        <dbReference type="EMBL" id="GCD21483.1"/>
    </source>
</evidence>
<feature type="compositionally biased region" description="Low complexity" evidence="1">
    <location>
        <begin position="193"/>
        <end position="203"/>
    </location>
</feature>
<protein>
    <recommendedName>
        <fullName evidence="2">N-acetyltransferase domain-containing protein</fullName>
    </recommendedName>
</protein>
<dbReference type="InterPro" id="IPR051908">
    <property type="entry name" value="Ribosomal_N-acetyltransferase"/>
</dbReference>
<dbReference type="GO" id="GO:1990189">
    <property type="term" value="F:protein N-terminal-serine acetyltransferase activity"/>
    <property type="evidence" value="ECO:0007669"/>
    <property type="project" value="TreeGrafter"/>
</dbReference>
<dbReference type="InterPro" id="IPR016181">
    <property type="entry name" value="Acyl_CoA_acyltransferase"/>
</dbReference>
<name>A0A401V3J5_9CELL</name>
<dbReference type="GO" id="GO:0008999">
    <property type="term" value="F:protein-N-terminal-alanine acetyltransferase activity"/>
    <property type="evidence" value="ECO:0007669"/>
    <property type="project" value="TreeGrafter"/>
</dbReference>
<evidence type="ECO:0000256" key="1">
    <source>
        <dbReference type="SAM" id="MobiDB-lite"/>
    </source>
</evidence>
<dbReference type="GO" id="GO:0005737">
    <property type="term" value="C:cytoplasm"/>
    <property type="evidence" value="ECO:0007669"/>
    <property type="project" value="TreeGrafter"/>
</dbReference>
<dbReference type="AlphaFoldDB" id="A0A401V3J5"/>
<feature type="region of interest" description="Disordered" evidence="1">
    <location>
        <begin position="122"/>
        <end position="203"/>
    </location>
</feature>
<dbReference type="Gene3D" id="3.40.630.30">
    <property type="match status" value="2"/>
</dbReference>
<reference evidence="3 4" key="1">
    <citation type="submission" date="2018-11" db="EMBL/GenBank/DDBJ databases">
        <title>Draft genome sequence of Cellulomonas takizawaensis strain TKZ-21.</title>
        <authorList>
            <person name="Yamamura H."/>
            <person name="Hayashi T."/>
            <person name="Hamada M."/>
            <person name="Serisawa Y."/>
            <person name="Matsuyama K."/>
            <person name="Nakagawa Y."/>
            <person name="Otoguro M."/>
            <person name="Yanagida F."/>
            <person name="Hayakawa M."/>
        </authorList>
    </citation>
    <scope>NUCLEOTIDE SEQUENCE [LARGE SCALE GENOMIC DNA]</scope>
    <source>
        <strain evidence="3 4">TKZ-21</strain>
    </source>
</reference>
<comment type="caution">
    <text evidence="3">The sequence shown here is derived from an EMBL/GenBank/DDBJ whole genome shotgun (WGS) entry which is preliminary data.</text>
</comment>
<keyword evidence="4" id="KW-1185">Reference proteome</keyword>
<sequence>MPLLAAPVVLPGRWGVRPQPSLTADGLLLRPWAPADVTTVRAAYDDPAIRWWHARSMSDDDEALAWIDAKNAAWRDERAVEWAVVVAPTQPAEPEPATAPARVPAPTPAPTSAPVLALAGVGAHARPSSQPGEPSVETSAAMTPGLVPHAVPSPGPVPRAVPSSGPVPHAVPPSGPVPHAVPTSGPVPRTVPPRHLAAPPLRRLGTAPTGTVVGRVALTHLNLYEGFGALAYWVVPAARGHRVAVRAGAEALRWAFEELGLHRVEVEHSTRNDASCRVAELLGCRAEGVRRGHALHADGHHDMHLHARLRTDHPDPPGPSAT</sequence>
<gene>
    <name evidence="3" type="ORF">CTKZ_30450</name>
</gene>
<evidence type="ECO:0000259" key="2">
    <source>
        <dbReference type="Pfam" id="PF13302"/>
    </source>
</evidence>
<proteinExistence type="predicted"/>
<dbReference type="InterPro" id="IPR000182">
    <property type="entry name" value="GNAT_dom"/>
</dbReference>
<dbReference type="RefSeq" id="WP_235843529.1">
    <property type="nucleotide sequence ID" value="NZ_BHYL01000293.1"/>
</dbReference>
<evidence type="ECO:0000313" key="4">
    <source>
        <dbReference type="Proteomes" id="UP000288246"/>
    </source>
</evidence>
<dbReference type="Pfam" id="PF13302">
    <property type="entry name" value="Acetyltransf_3"/>
    <property type="match status" value="1"/>
</dbReference>
<dbReference type="Proteomes" id="UP000288246">
    <property type="component" value="Unassembled WGS sequence"/>
</dbReference>
<accession>A0A401V3J5</accession>